<evidence type="ECO:0000313" key="3">
    <source>
        <dbReference type="Proteomes" id="UP001141806"/>
    </source>
</evidence>
<keyword evidence="3" id="KW-1185">Reference proteome</keyword>
<dbReference type="EMBL" id="JAMYWD010000009">
    <property type="protein sequence ID" value="KAJ4961229.1"/>
    <property type="molecule type" value="Genomic_DNA"/>
</dbReference>
<dbReference type="AlphaFoldDB" id="A0A9Q0H8K4"/>
<evidence type="ECO:0000313" key="2">
    <source>
        <dbReference type="EMBL" id="KAJ4961229.1"/>
    </source>
</evidence>
<organism evidence="2 3">
    <name type="scientific">Protea cynaroides</name>
    <dbReference type="NCBI Taxonomy" id="273540"/>
    <lineage>
        <taxon>Eukaryota</taxon>
        <taxon>Viridiplantae</taxon>
        <taxon>Streptophyta</taxon>
        <taxon>Embryophyta</taxon>
        <taxon>Tracheophyta</taxon>
        <taxon>Spermatophyta</taxon>
        <taxon>Magnoliopsida</taxon>
        <taxon>Proteales</taxon>
        <taxon>Proteaceae</taxon>
        <taxon>Protea</taxon>
    </lineage>
</organism>
<accession>A0A9Q0H8K4</accession>
<protein>
    <submittedName>
        <fullName evidence="2">Uncharacterized protein</fullName>
    </submittedName>
</protein>
<reference evidence="2" key="1">
    <citation type="journal article" date="2023" name="Plant J.">
        <title>The genome of the king protea, Protea cynaroides.</title>
        <authorList>
            <person name="Chang J."/>
            <person name="Duong T.A."/>
            <person name="Schoeman C."/>
            <person name="Ma X."/>
            <person name="Roodt D."/>
            <person name="Barker N."/>
            <person name="Li Z."/>
            <person name="Van de Peer Y."/>
            <person name="Mizrachi E."/>
        </authorList>
    </citation>
    <scope>NUCLEOTIDE SEQUENCE</scope>
    <source>
        <tissue evidence="2">Young leaves</tissue>
    </source>
</reference>
<gene>
    <name evidence="2" type="ORF">NE237_021139</name>
</gene>
<dbReference type="Proteomes" id="UP001141806">
    <property type="component" value="Unassembled WGS sequence"/>
</dbReference>
<feature type="region of interest" description="Disordered" evidence="1">
    <location>
        <begin position="1"/>
        <end position="44"/>
    </location>
</feature>
<proteinExistence type="predicted"/>
<evidence type="ECO:0000256" key="1">
    <source>
        <dbReference type="SAM" id="MobiDB-lite"/>
    </source>
</evidence>
<sequence>MKDAPPSTPTSEEGIGMPSTKKFDSAPTIQMGGRDKSSFKDCGPSTPVVASSQAETVSNLDKGMLSLEVVYELLEGIRLTKDVEFFESKEDVELINMIETSFLNLVNSMKVIMHRHVALQKRLSSFKKTKDKAMRVHRAYSSKIESLNEELQAAKD</sequence>
<name>A0A9Q0H8K4_9MAGN</name>
<comment type="caution">
    <text evidence="2">The sequence shown here is derived from an EMBL/GenBank/DDBJ whole genome shotgun (WGS) entry which is preliminary data.</text>
</comment>